<sequence>MRTKEALNEKEAIAMVHDYYMHRLVVPSKEFHVCHVQSRRG</sequence>
<accession>A0A653NRY7</accession>
<organism evidence="1 2">
    <name type="scientific">Bacillus altitudinis</name>
    <dbReference type="NCBI Taxonomy" id="293387"/>
    <lineage>
        <taxon>Bacteria</taxon>
        <taxon>Bacillati</taxon>
        <taxon>Bacillota</taxon>
        <taxon>Bacilli</taxon>
        <taxon>Bacillales</taxon>
        <taxon>Bacillaceae</taxon>
        <taxon>Bacillus</taxon>
    </lineage>
</organism>
<dbReference type="AlphaFoldDB" id="A0A653NRY7"/>
<proteinExistence type="predicted"/>
<protein>
    <submittedName>
        <fullName evidence="1">Uncharacterized protein</fullName>
    </submittedName>
</protein>
<name>A0A653NRY7_BACAB</name>
<reference evidence="1 2" key="1">
    <citation type="submission" date="2019-10" db="EMBL/GenBank/DDBJ databases">
        <authorList>
            <person name="Karimi E."/>
        </authorList>
    </citation>
    <scope>NUCLEOTIDE SEQUENCE [LARGE SCALE GENOMIC DNA]</scope>
    <source>
        <strain evidence="1">Bacillus sp. 348</strain>
    </source>
</reference>
<gene>
    <name evidence="1" type="ORF">BACI348_40163</name>
</gene>
<evidence type="ECO:0000313" key="2">
    <source>
        <dbReference type="Proteomes" id="UP000433089"/>
    </source>
</evidence>
<dbReference type="Proteomes" id="UP000433089">
    <property type="component" value="Unassembled WGS sequence"/>
</dbReference>
<evidence type="ECO:0000313" key="1">
    <source>
        <dbReference type="EMBL" id="VXB20489.1"/>
    </source>
</evidence>
<dbReference type="EMBL" id="CABWLH010000009">
    <property type="protein sequence ID" value="VXB20489.1"/>
    <property type="molecule type" value="Genomic_DNA"/>
</dbReference>